<dbReference type="EMBL" id="JABBGG010000001">
    <property type="protein sequence ID" value="NML59837.1"/>
    <property type="molecule type" value="Genomic_DNA"/>
</dbReference>
<keyword evidence="4" id="KW-1185">Reference proteome</keyword>
<dbReference type="AlphaFoldDB" id="A0A848HFI2"/>
<feature type="region of interest" description="Disordered" evidence="1">
    <location>
        <begin position="51"/>
        <end position="103"/>
    </location>
</feature>
<feature type="signal peptide" evidence="2">
    <location>
        <begin position="1"/>
        <end position="21"/>
    </location>
</feature>
<organism evidence="3 4">
    <name type="scientific">Massilia polaris</name>
    <dbReference type="NCBI Taxonomy" id="2728846"/>
    <lineage>
        <taxon>Bacteria</taxon>
        <taxon>Pseudomonadati</taxon>
        <taxon>Pseudomonadota</taxon>
        <taxon>Betaproteobacteria</taxon>
        <taxon>Burkholderiales</taxon>
        <taxon>Oxalobacteraceae</taxon>
        <taxon>Telluria group</taxon>
        <taxon>Massilia</taxon>
    </lineage>
</organism>
<evidence type="ECO:0000313" key="4">
    <source>
        <dbReference type="Proteomes" id="UP000583752"/>
    </source>
</evidence>
<reference evidence="3 4" key="1">
    <citation type="submission" date="2020-04" db="EMBL/GenBank/DDBJ databases">
        <title>Massilia sp. RP-1-19 isolated from soil.</title>
        <authorList>
            <person name="Dahal R.H."/>
        </authorList>
    </citation>
    <scope>NUCLEOTIDE SEQUENCE [LARGE SCALE GENOMIC DNA]</scope>
    <source>
        <strain evidence="3 4">RP-1-19</strain>
    </source>
</reference>
<evidence type="ECO:0000256" key="2">
    <source>
        <dbReference type="SAM" id="SignalP"/>
    </source>
</evidence>
<evidence type="ECO:0000313" key="3">
    <source>
        <dbReference type="EMBL" id="NML59837.1"/>
    </source>
</evidence>
<sequence length="103" mass="10661">MTLKQSIAIGLMAALPFAALAQSASVQPDPRDAKAAVPAIAYQSAFADYAPAVGTDDEATPDMRWRAANDKVAQSDGHAGHHASPPKSPAPAAKHTPVDHSKH</sequence>
<feature type="compositionally biased region" description="Low complexity" evidence="1">
    <location>
        <begin position="82"/>
        <end position="95"/>
    </location>
</feature>
<gene>
    <name evidence="3" type="ORF">HHL21_01805</name>
</gene>
<name>A0A848HFI2_9BURK</name>
<accession>A0A848HFI2</accession>
<proteinExistence type="predicted"/>
<keyword evidence="2" id="KW-0732">Signal</keyword>
<feature type="chain" id="PRO_5032560260" description="DUF4148 domain-containing protein" evidence="2">
    <location>
        <begin position="22"/>
        <end position="103"/>
    </location>
</feature>
<dbReference type="RefSeq" id="WP_169463531.1">
    <property type="nucleotide sequence ID" value="NZ_JABBGG010000001.1"/>
</dbReference>
<evidence type="ECO:0008006" key="5">
    <source>
        <dbReference type="Google" id="ProtNLM"/>
    </source>
</evidence>
<dbReference type="Proteomes" id="UP000583752">
    <property type="component" value="Unassembled WGS sequence"/>
</dbReference>
<protein>
    <recommendedName>
        <fullName evidence="5">DUF4148 domain-containing protein</fullName>
    </recommendedName>
</protein>
<comment type="caution">
    <text evidence="3">The sequence shown here is derived from an EMBL/GenBank/DDBJ whole genome shotgun (WGS) entry which is preliminary data.</text>
</comment>
<evidence type="ECO:0000256" key="1">
    <source>
        <dbReference type="SAM" id="MobiDB-lite"/>
    </source>
</evidence>